<dbReference type="OrthoDB" id="6275838at2759"/>
<comment type="caution">
    <text evidence="11">The sequence shown here is derived from an EMBL/GenBank/DDBJ whole genome shotgun (WGS) entry which is preliminary data.</text>
</comment>
<feature type="disulfide bond" evidence="8">
    <location>
        <begin position="1023"/>
        <end position="1050"/>
    </location>
</feature>
<dbReference type="InterPro" id="IPR000742">
    <property type="entry name" value="EGF"/>
</dbReference>
<dbReference type="Gene3D" id="2.10.25.10">
    <property type="entry name" value="Laminin"/>
    <property type="match status" value="3"/>
</dbReference>
<dbReference type="Proteomes" id="UP000218231">
    <property type="component" value="Unassembled WGS sequence"/>
</dbReference>
<evidence type="ECO:0000256" key="5">
    <source>
        <dbReference type="ARBA" id="ARBA00023136"/>
    </source>
</evidence>
<feature type="domain" description="Laminin G" evidence="9">
    <location>
        <begin position="695"/>
        <end position="874"/>
    </location>
</feature>
<dbReference type="GO" id="GO:0016020">
    <property type="term" value="C:membrane"/>
    <property type="evidence" value="ECO:0007669"/>
    <property type="project" value="UniProtKB-SubCell"/>
</dbReference>
<evidence type="ECO:0000256" key="6">
    <source>
        <dbReference type="ARBA" id="ARBA00023157"/>
    </source>
</evidence>
<dbReference type="PROSITE" id="PS50025">
    <property type="entry name" value="LAM_G_DOMAIN"/>
    <property type="match status" value="6"/>
</dbReference>
<feature type="domain" description="Laminin G" evidence="9">
    <location>
        <begin position="26"/>
        <end position="221"/>
    </location>
</feature>
<keyword evidence="5" id="KW-0472">Membrane</keyword>
<dbReference type="Gene3D" id="2.60.120.200">
    <property type="match status" value="6"/>
</dbReference>
<keyword evidence="6 8" id="KW-1015">Disulfide bond</keyword>
<feature type="domain" description="Laminin G" evidence="9">
    <location>
        <begin position="465"/>
        <end position="649"/>
    </location>
</feature>
<evidence type="ECO:0000259" key="9">
    <source>
        <dbReference type="PROSITE" id="PS50025"/>
    </source>
</evidence>
<keyword evidence="3" id="KW-0812">Transmembrane</keyword>
<dbReference type="InterPro" id="IPR050372">
    <property type="entry name" value="Neurexin-related_CASP"/>
</dbReference>
<keyword evidence="4" id="KW-1133">Transmembrane helix</keyword>
<dbReference type="SMART" id="SM00179">
    <property type="entry name" value="EGF_CA"/>
    <property type="match status" value="2"/>
</dbReference>
<organism evidence="11 12">
    <name type="scientific">Diploscapter pachys</name>
    <dbReference type="NCBI Taxonomy" id="2018661"/>
    <lineage>
        <taxon>Eukaryota</taxon>
        <taxon>Metazoa</taxon>
        <taxon>Ecdysozoa</taxon>
        <taxon>Nematoda</taxon>
        <taxon>Chromadorea</taxon>
        <taxon>Rhabditida</taxon>
        <taxon>Rhabditina</taxon>
        <taxon>Rhabditomorpha</taxon>
        <taxon>Rhabditoidea</taxon>
        <taxon>Rhabditidae</taxon>
        <taxon>Diploscapter</taxon>
    </lineage>
</organism>
<accession>A0A2A2LJ49</accession>
<evidence type="ECO:0000313" key="11">
    <source>
        <dbReference type="EMBL" id="PAV86283.1"/>
    </source>
</evidence>
<dbReference type="CDD" id="cd00054">
    <property type="entry name" value="EGF_CA"/>
    <property type="match status" value="3"/>
</dbReference>
<dbReference type="CDD" id="cd00110">
    <property type="entry name" value="LamG"/>
    <property type="match status" value="6"/>
</dbReference>
<dbReference type="SMART" id="SM00181">
    <property type="entry name" value="EGF"/>
    <property type="match status" value="3"/>
</dbReference>
<evidence type="ECO:0000256" key="8">
    <source>
        <dbReference type="PROSITE-ProRule" id="PRU00122"/>
    </source>
</evidence>
<reference evidence="11 12" key="1">
    <citation type="journal article" date="2017" name="Curr. Biol.">
        <title>Genome architecture and evolution of a unichromosomal asexual nematode.</title>
        <authorList>
            <person name="Fradin H."/>
            <person name="Zegar C."/>
            <person name="Gutwein M."/>
            <person name="Lucas J."/>
            <person name="Kovtun M."/>
            <person name="Corcoran D."/>
            <person name="Baugh L.R."/>
            <person name="Kiontke K."/>
            <person name="Gunsalus K."/>
            <person name="Fitch D.H."/>
            <person name="Piano F."/>
        </authorList>
    </citation>
    <scope>NUCLEOTIDE SEQUENCE [LARGE SCALE GENOMIC DNA]</scope>
    <source>
        <strain evidence="11">PF1309</strain>
    </source>
</reference>
<feature type="domain" description="Laminin G" evidence="9">
    <location>
        <begin position="1094"/>
        <end position="1288"/>
    </location>
</feature>
<keyword evidence="2 7" id="KW-0245">EGF-like domain</keyword>
<feature type="domain" description="Laminin G" evidence="9">
    <location>
        <begin position="267"/>
        <end position="457"/>
    </location>
</feature>
<dbReference type="SUPFAM" id="SSF49899">
    <property type="entry name" value="Concanavalin A-like lectins/glucanases"/>
    <property type="match status" value="6"/>
</dbReference>
<dbReference type="FunFam" id="2.10.25.10:FF:000015">
    <property type="entry name" value="neurexin-1 isoform X1"/>
    <property type="match status" value="1"/>
</dbReference>
<evidence type="ECO:0000256" key="1">
    <source>
        <dbReference type="ARBA" id="ARBA00004370"/>
    </source>
</evidence>
<evidence type="ECO:0000313" key="12">
    <source>
        <dbReference type="Proteomes" id="UP000218231"/>
    </source>
</evidence>
<feature type="domain" description="EGF-like" evidence="10">
    <location>
        <begin position="217"/>
        <end position="262"/>
    </location>
</feature>
<dbReference type="PROSITE" id="PS50026">
    <property type="entry name" value="EGF_3"/>
    <property type="match status" value="3"/>
</dbReference>
<evidence type="ECO:0000259" key="10">
    <source>
        <dbReference type="PROSITE" id="PS50026"/>
    </source>
</evidence>
<dbReference type="Pfam" id="PF00008">
    <property type="entry name" value="EGF"/>
    <property type="match status" value="1"/>
</dbReference>
<dbReference type="PANTHER" id="PTHR15036">
    <property type="entry name" value="PIKACHURIN-LIKE PROTEIN"/>
    <property type="match status" value="1"/>
</dbReference>
<evidence type="ECO:0000256" key="4">
    <source>
        <dbReference type="ARBA" id="ARBA00022989"/>
    </source>
</evidence>
<feature type="domain" description="Laminin G" evidence="9">
    <location>
        <begin position="873"/>
        <end position="1050"/>
    </location>
</feature>
<gene>
    <name evidence="11" type="ORF">WR25_10686</name>
</gene>
<protein>
    <recommendedName>
        <fullName evidence="13">EGF-like domain-containing protein</fullName>
    </recommendedName>
</protein>
<dbReference type="GO" id="GO:0005509">
    <property type="term" value="F:calcium ion binding"/>
    <property type="evidence" value="ECO:0007669"/>
    <property type="project" value="InterPro"/>
</dbReference>
<dbReference type="PANTHER" id="PTHR15036:SF89">
    <property type="entry name" value="NEUREXIN 1, ISOFORM F"/>
    <property type="match status" value="1"/>
</dbReference>
<dbReference type="InterPro" id="IPR013320">
    <property type="entry name" value="ConA-like_dom_sf"/>
</dbReference>
<evidence type="ECO:0000256" key="7">
    <source>
        <dbReference type="PROSITE-ProRule" id="PRU00076"/>
    </source>
</evidence>
<proteinExistence type="predicted"/>
<evidence type="ECO:0008006" key="13">
    <source>
        <dbReference type="Google" id="ProtNLM"/>
    </source>
</evidence>
<keyword evidence="12" id="KW-1185">Reference proteome</keyword>
<dbReference type="STRING" id="2018661.A0A2A2LJ49"/>
<evidence type="ECO:0000256" key="3">
    <source>
        <dbReference type="ARBA" id="ARBA00022692"/>
    </source>
</evidence>
<comment type="subcellular location">
    <subcellularLocation>
        <location evidence="1">Membrane</location>
    </subcellularLocation>
</comment>
<comment type="caution">
    <text evidence="7">Lacks conserved residue(s) required for the propagation of feature annotation.</text>
</comment>
<dbReference type="EMBL" id="LIAE01006685">
    <property type="protein sequence ID" value="PAV86283.1"/>
    <property type="molecule type" value="Genomic_DNA"/>
</dbReference>
<sequence>MRVYVDTGQVSTVLFVCCCLIVRIQCIILSGSPDSYARYPKWAHSFENSLSLEFKTKQSNGLLLYTDDGNVNGNFYSITIVDGRVQLDFRLGDNTNDFGPRRPVNTFRIEEVQVDDDRWHSLSIFQSWENVKLELDYTLVPKILNQRSFVFGDIHKNSDVFIGGVPADLQLLSVMSSPLRRHSRHLAGNVRNLIYRQYPQGITSPQLLDAVGARQNEDDNCGPKPGSSREQFTCQNDGICYNTNDGPKCDCSFSEFEGRQCEIEKSDSELTFSGNEWIGYDVSSLISSQVRTKKENFTLSFKTVHGSAMLFFAGDEKSFLHLMIENGALIATSKFDGTEPRLIRMFNSYPAERFDDDVWHTVVLERSLQMMTLTVDGRKDEIRQYAPELDWITSAFAFVGGLPKDNPMRGINRSPFRGCLKKVKYDADSQRILFVNIADQGFGENTIQTGGELSFSCKNPSQPPDILSFTSGKGYLPLPKWNSLSSGSLSFQFRSSEPDGLLLYHGMMQNNASDYLAFELVDGHLFMIINLGSGAVKLQTTAKKISTSSGEWHSVYLERIARTGSVVVDTVKTDFHTPGISSNLIIDDPIYLGGLPRFPVLTYPSSIWSISLGKGFQGCVKNFRVNGISSKIATIFENNNSTVGISLGCLMQNSLNPCDPNPCKNYGRCEPTLAAFKCHCEMTGYEGETCNIEPSPVELDGEQQHVYILPTTVVSEAEHVQFRFKTDFPSGVILDTKSNTQIHHRFTVYMDNGALNVYFKNGETNNTFSWGHGLSDNRWHSAQVRRLGDRILLYLDGSWGHNIILPSSIAIQRDEIGPARSLHLPDETPRDQSFRGAISKLVLNEVDLMDDLRREGRSGREHKGQRNIKTKPFTVSFTNTSGYLVYSSRKLSSLAGTFRVQFKFQTLIRSALLLATIPHDGSDQMTVELVNGRIRYSYKGWKMDDAIESPKLPGGQHLSDLRWHNILLYQDAKTGYHVLTVDNTTVVLSNAQLKLRKTQLSGTLIIGGAPEKIRQNVKGLRGCISSLKINEKMFDLLEEAEQKEAVVQGCSGPVVRCSPSACSNGGRCIQQWNSIRCDCSLTAHSGERCNEDSSTLTFSGEPSAVYFEYPESERPSTTRDYLVMAFQTTAKSGVLFSVECIADMDYLAIFFEKGLLNMRFNLGSRTHSITSNEQVADGEKHIIKFFRDETNVTLQIDKKPALRYRPKNTGELVLLNMQWRLIVGAATTTRHLERDQRIKRSTSLYDPFVGSISGLNFNGIMLIDLYNQALRVISNIIIFGWKGREKNASDLENTERGGEENRG</sequence>
<dbReference type="InterPro" id="IPR001791">
    <property type="entry name" value="Laminin_G"/>
</dbReference>
<dbReference type="Pfam" id="PF02210">
    <property type="entry name" value="Laminin_G_2"/>
    <property type="match status" value="6"/>
</dbReference>
<dbReference type="SMART" id="SM00282">
    <property type="entry name" value="LamG"/>
    <property type="match status" value="6"/>
</dbReference>
<name>A0A2A2LJ49_9BILA</name>
<evidence type="ECO:0000256" key="2">
    <source>
        <dbReference type="ARBA" id="ARBA00022536"/>
    </source>
</evidence>
<feature type="domain" description="EGF-like" evidence="10">
    <location>
        <begin position="1053"/>
        <end position="1090"/>
    </location>
</feature>
<feature type="domain" description="EGF-like" evidence="10">
    <location>
        <begin position="654"/>
        <end position="691"/>
    </location>
</feature>
<dbReference type="InterPro" id="IPR001881">
    <property type="entry name" value="EGF-like_Ca-bd_dom"/>
</dbReference>